<dbReference type="KEGG" id="cyj:Cyan7822_3796"/>
<dbReference type="STRING" id="497965.Cyan7822_3796"/>
<sequence>MLARDRITSIKVEVSSPPLAIAKITFFGKLGIEAKPQQIDQIAADAALIYSIVAGLSQARQGFSCLPAVENEIKTIAQSVPTSLLLVLLCLAWQLALTVKLRPVIQKLERLYPILEFLYNKTKLKNYNYCKGSL</sequence>
<dbReference type="HOGENOM" id="CLU_1892745_0_0_3"/>
<dbReference type="AlphaFoldDB" id="E0UI79"/>
<accession>E0UI79</accession>
<protein>
    <submittedName>
        <fullName evidence="1">Uncharacterized protein</fullName>
    </submittedName>
</protein>
<evidence type="ECO:0000313" key="2">
    <source>
        <dbReference type="Proteomes" id="UP000008206"/>
    </source>
</evidence>
<dbReference type="RefSeq" id="WP_013323799.1">
    <property type="nucleotide sequence ID" value="NC_014501.1"/>
</dbReference>
<name>E0UI79_GLOV7</name>
<evidence type="ECO:0000313" key="1">
    <source>
        <dbReference type="EMBL" id="ADN15731.1"/>
    </source>
</evidence>
<gene>
    <name evidence="1" type="ordered locus">Cyan7822_3796</name>
</gene>
<organism evidence="1 2">
    <name type="scientific">Gloeothece verrucosa (strain PCC 7822)</name>
    <name type="common">Cyanothece sp. (strain PCC 7822)</name>
    <dbReference type="NCBI Taxonomy" id="497965"/>
    <lineage>
        <taxon>Bacteria</taxon>
        <taxon>Bacillati</taxon>
        <taxon>Cyanobacteriota</taxon>
        <taxon>Cyanophyceae</taxon>
        <taxon>Oscillatoriophycideae</taxon>
        <taxon>Chroococcales</taxon>
        <taxon>Aphanothecaceae</taxon>
        <taxon>Gloeothece</taxon>
        <taxon>Gloeothece verrucosa</taxon>
    </lineage>
</organism>
<proteinExistence type="predicted"/>
<dbReference type="EMBL" id="CP002198">
    <property type="protein sequence ID" value="ADN15731.1"/>
    <property type="molecule type" value="Genomic_DNA"/>
</dbReference>
<dbReference type="Proteomes" id="UP000008206">
    <property type="component" value="Chromosome"/>
</dbReference>
<keyword evidence="2" id="KW-1185">Reference proteome</keyword>
<reference evidence="2" key="1">
    <citation type="journal article" date="2011" name="MBio">
        <title>Novel metabolic attributes of the genus Cyanothece, comprising a group of unicellular nitrogen-fixing Cyanobacteria.</title>
        <authorList>
            <person name="Bandyopadhyay A."/>
            <person name="Elvitigala T."/>
            <person name="Welsh E."/>
            <person name="Stockel J."/>
            <person name="Liberton M."/>
            <person name="Min H."/>
            <person name="Sherman L.A."/>
            <person name="Pakrasi H.B."/>
        </authorList>
    </citation>
    <scope>NUCLEOTIDE SEQUENCE [LARGE SCALE GENOMIC DNA]</scope>
    <source>
        <strain evidence="2">PCC 7822</strain>
    </source>
</reference>